<sequence>MAPIQFIHTRMAAISQHFPAKSATRTLSAGALGGLIIAFIIAFALITVFRYRISQTQSTSTQIIFRHEHADISIKRRESKRSIEVQEVQEVSKVVLHKKSLAPSRDVGLSNHGSMQVKGIRREDIELQEVQEVSRIVLHKKSSVPSRDVGRSNHGSMQVKGIRRENEYNVRLGIERN</sequence>
<dbReference type="Proteomes" id="UP000799777">
    <property type="component" value="Unassembled WGS sequence"/>
</dbReference>
<dbReference type="EMBL" id="ML978215">
    <property type="protein sequence ID" value="KAF2028295.1"/>
    <property type="molecule type" value="Genomic_DNA"/>
</dbReference>
<protein>
    <submittedName>
        <fullName evidence="2">Uncharacterized protein</fullName>
    </submittedName>
</protein>
<keyword evidence="1" id="KW-0472">Membrane</keyword>
<evidence type="ECO:0000256" key="1">
    <source>
        <dbReference type="SAM" id="Phobius"/>
    </source>
</evidence>
<feature type="transmembrane region" description="Helical" evidence="1">
    <location>
        <begin position="27"/>
        <end position="49"/>
    </location>
</feature>
<organism evidence="2 3">
    <name type="scientific">Setomelanomma holmii</name>
    <dbReference type="NCBI Taxonomy" id="210430"/>
    <lineage>
        <taxon>Eukaryota</taxon>
        <taxon>Fungi</taxon>
        <taxon>Dikarya</taxon>
        <taxon>Ascomycota</taxon>
        <taxon>Pezizomycotina</taxon>
        <taxon>Dothideomycetes</taxon>
        <taxon>Pleosporomycetidae</taxon>
        <taxon>Pleosporales</taxon>
        <taxon>Pleosporineae</taxon>
        <taxon>Phaeosphaeriaceae</taxon>
        <taxon>Setomelanomma</taxon>
    </lineage>
</organism>
<keyword evidence="3" id="KW-1185">Reference proteome</keyword>
<keyword evidence="1" id="KW-0812">Transmembrane</keyword>
<evidence type="ECO:0000313" key="3">
    <source>
        <dbReference type="Proteomes" id="UP000799777"/>
    </source>
</evidence>
<proteinExistence type="predicted"/>
<accession>A0A9P4H729</accession>
<dbReference type="AlphaFoldDB" id="A0A9P4H729"/>
<keyword evidence="1" id="KW-1133">Transmembrane helix</keyword>
<gene>
    <name evidence="2" type="ORF">EK21DRAFT_90843</name>
</gene>
<comment type="caution">
    <text evidence="2">The sequence shown here is derived from an EMBL/GenBank/DDBJ whole genome shotgun (WGS) entry which is preliminary data.</text>
</comment>
<name>A0A9P4H729_9PLEO</name>
<reference evidence="2" key="1">
    <citation type="journal article" date="2020" name="Stud. Mycol.">
        <title>101 Dothideomycetes genomes: a test case for predicting lifestyles and emergence of pathogens.</title>
        <authorList>
            <person name="Haridas S."/>
            <person name="Albert R."/>
            <person name="Binder M."/>
            <person name="Bloem J."/>
            <person name="Labutti K."/>
            <person name="Salamov A."/>
            <person name="Andreopoulos B."/>
            <person name="Baker S."/>
            <person name="Barry K."/>
            <person name="Bills G."/>
            <person name="Bluhm B."/>
            <person name="Cannon C."/>
            <person name="Castanera R."/>
            <person name="Culley D."/>
            <person name="Daum C."/>
            <person name="Ezra D."/>
            <person name="Gonzalez J."/>
            <person name="Henrissat B."/>
            <person name="Kuo A."/>
            <person name="Liang C."/>
            <person name="Lipzen A."/>
            <person name="Lutzoni F."/>
            <person name="Magnuson J."/>
            <person name="Mondo S."/>
            <person name="Nolan M."/>
            <person name="Ohm R."/>
            <person name="Pangilinan J."/>
            <person name="Park H.-J."/>
            <person name="Ramirez L."/>
            <person name="Alfaro M."/>
            <person name="Sun H."/>
            <person name="Tritt A."/>
            <person name="Yoshinaga Y."/>
            <person name="Zwiers L.-H."/>
            <person name="Turgeon B."/>
            <person name="Goodwin S."/>
            <person name="Spatafora J."/>
            <person name="Crous P."/>
            <person name="Grigoriev I."/>
        </authorList>
    </citation>
    <scope>NUCLEOTIDE SEQUENCE</scope>
    <source>
        <strain evidence="2">CBS 110217</strain>
    </source>
</reference>
<evidence type="ECO:0000313" key="2">
    <source>
        <dbReference type="EMBL" id="KAF2028295.1"/>
    </source>
</evidence>